<dbReference type="GO" id="GO:0009252">
    <property type="term" value="P:peptidoglycan biosynthetic process"/>
    <property type="evidence" value="ECO:0007669"/>
    <property type="project" value="UniProtKB-KW"/>
</dbReference>
<dbReference type="Gene3D" id="3.40.710.10">
    <property type="entry name" value="DD-peptidase/beta-lactamase superfamily"/>
    <property type="match status" value="1"/>
</dbReference>
<evidence type="ECO:0000256" key="10">
    <source>
        <dbReference type="SAM" id="SignalP"/>
    </source>
</evidence>
<comment type="similarity">
    <text evidence="1 7">Belongs to the peptidase S11 family.</text>
</comment>
<dbReference type="Proteomes" id="UP000244754">
    <property type="component" value="Chromosome"/>
</dbReference>
<keyword evidence="6" id="KW-0961">Cell wall biogenesis/degradation</keyword>
<proteinExistence type="inferred from homology"/>
<dbReference type="PANTHER" id="PTHR21581">
    <property type="entry name" value="D-ALANYL-D-ALANINE CARBOXYPEPTIDASE"/>
    <property type="match status" value="1"/>
</dbReference>
<evidence type="ECO:0000256" key="3">
    <source>
        <dbReference type="ARBA" id="ARBA00022801"/>
    </source>
</evidence>
<keyword evidence="5" id="KW-0573">Peptidoglycan synthesis</keyword>
<keyword evidence="9" id="KW-1133">Transmembrane helix</keyword>
<keyword evidence="11" id="KW-0121">Carboxypeptidase</keyword>
<feature type="signal peptide" evidence="10">
    <location>
        <begin position="1"/>
        <end position="23"/>
    </location>
</feature>
<dbReference type="GO" id="GO:0008360">
    <property type="term" value="P:regulation of cell shape"/>
    <property type="evidence" value="ECO:0007669"/>
    <property type="project" value="UniProtKB-KW"/>
</dbReference>
<dbReference type="GO" id="GO:0071555">
    <property type="term" value="P:cell wall organization"/>
    <property type="evidence" value="ECO:0007669"/>
    <property type="project" value="UniProtKB-KW"/>
</dbReference>
<keyword evidence="3" id="KW-0378">Hydrolase</keyword>
<keyword evidence="4" id="KW-0133">Cell shape</keyword>
<dbReference type="KEGG" id="clia:C3E79_02430"/>
<evidence type="ECO:0000313" key="12">
    <source>
        <dbReference type="Proteomes" id="UP000244754"/>
    </source>
</evidence>
<sequence length="411" mass="42951">MTPYRHLSACLACGLLAAGAAHAAAQEPTPHEGQDLAPATREAAPNTDSCPNATRPPEARTTSEAAAPDRIPPALPVSYTGPCGVSAPIGFRVDDSVLASAWLVADLDSGDVLAMKDPHGRYRPASVIKVLLALVVIDELPLDKKITVGEDSAAMEGSAAGIGAGGTYTVNDLLHGLLMASGNDAAHALAQELGGDEVALGKVNALARELGMEDTRATTYTGLDSAGMSSSAWDLALAYREAFANPTFANIVDTQSYPFPGFGDAEGFELWNDNKLYLNDPDGIGGKTGYTDDANHTFVGAVNHEGRRLVAVVLDTTVDKARAWEQAQALLHESYHLDPGVEVASLRREAPAPAASETPAAPDEEPAVLAAGPDREAFPWLEAAIFAGVLACAAVAVWLSRASARKARRRR</sequence>
<evidence type="ECO:0000256" key="9">
    <source>
        <dbReference type="SAM" id="Phobius"/>
    </source>
</evidence>
<feature type="transmembrane region" description="Helical" evidence="9">
    <location>
        <begin position="377"/>
        <end position="400"/>
    </location>
</feature>
<keyword evidence="9" id="KW-0472">Membrane</keyword>
<keyword evidence="2 10" id="KW-0732">Signal</keyword>
<dbReference type="OrthoDB" id="3663940at2"/>
<keyword evidence="12" id="KW-1185">Reference proteome</keyword>
<evidence type="ECO:0000256" key="2">
    <source>
        <dbReference type="ARBA" id="ARBA00022729"/>
    </source>
</evidence>
<dbReference type="PANTHER" id="PTHR21581:SF33">
    <property type="entry name" value="D-ALANYL-D-ALANINE CARBOXYPEPTIDASE DACB"/>
    <property type="match status" value="1"/>
</dbReference>
<reference evidence="12" key="1">
    <citation type="submission" date="2018-01" db="EMBL/GenBank/DDBJ databases">
        <authorList>
            <person name="Li J."/>
        </authorList>
    </citation>
    <scope>NUCLEOTIDE SEQUENCE [LARGE SCALE GENOMIC DNA]</scope>
    <source>
        <strain evidence="12">2184</strain>
    </source>
</reference>
<evidence type="ECO:0000256" key="6">
    <source>
        <dbReference type="ARBA" id="ARBA00023316"/>
    </source>
</evidence>
<accession>A0A2S0WCI6</accession>
<keyword evidence="11" id="KW-0645">Protease</keyword>
<organism evidence="11 12">
    <name type="scientific">Corynebacterium liangguodongii</name>
    <dbReference type="NCBI Taxonomy" id="2079535"/>
    <lineage>
        <taxon>Bacteria</taxon>
        <taxon>Bacillati</taxon>
        <taxon>Actinomycetota</taxon>
        <taxon>Actinomycetes</taxon>
        <taxon>Mycobacteriales</taxon>
        <taxon>Corynebacteriaceae</taxon>
        <taxon>Corynebacterium</taxon>
    </lineage>
</organism>
<dbReference type="AlphaFoldDB" id="A0A2S0WCI6"/>
<dbReference type="Pfam" id="PF00768">
    <property type="entry name" value="Peptidase_S11"/>
    <property type="match status" value="1"/>
</dbReference>
<dbReference type="GO" id="GO:0009002">
    <property type="term" value="F:serine-type D-Ala-D-Ala carboxypeptidase activity"/>
    <property type="evidence" value="ECO:0007669"/>
    <property type="project" value="InterPro"/>
</dbReference>
<dbReference type="GO" id="GO:0006508">
    <property type="term" value="P:proteolysis"/>
    <property type="evidence" value="ECO:0007669"/>
    <property type="project" value="InterPro"/>
</dbReference>
<dbReference type="RefSeq" id="WP_108403477.1">
    <property type="nucleotide sequence ID" value="NZ_CP026948.1"/>
</dbReference>
<protein>
    <submittedName>
        <fullName evidence="11">D-alanyl-D-alanine carboxypeptidase</fullName>
    </submittedName>
</protein>
<dbReference type="SUPFAM" id="SSF56601">
    <property type="entry name" value="beta-lactamase/transpeptidase-like"/>
    <property type="match status" value="1"/>
</dbReference>
<dbReference type="EMBL" id="CP026948">
    <property type="protein sequence ID" value="AWB83487.1"/>
    <property type="molecule type" value="Genomic_DNA"/>
</dbReference>
<name>A0A2S0WCI6_9CORY</name>
<dbReference type="InterPro" id="IPR012338">
    <property type="entry name" value="Beta-lactam/transpept-like"/>
</dbReference>
<evidence type="ECO:0000313" key="11">
    <source>
        <dbReference type="EMBL" id="AWB83487.1"/>
    </source>
</evidence>
<feature type="region of interest" description="Disordered" evidence="8">
    <location>
        <begin position="25"/>
        <end position="72"/>
    </location>
</feature>
<keyword evidence="9" id="KW-0812">Transmembrane</keyword>
<dbReference type="InterPro" id="IPR018044">
    <property type="entry name" value="Peptidase_S11"/>
</dbReference>
<dbReference type="PRINTS" id="PR00725">
    <property type="entry name" value="DADACBPTASE1"/>
</dbReference>
<feature type="chain" id="PRO_5043556944" evidence="10">
    <location>
        <begin position="24"/>
        <end position="411"/>
    </location>
</feature>
<evidence type="ECO:0000256" key="5">
    <source>
        <dbReference type="ARBA" id="ARBA00022984"/>
    </source>
</evidence>
<evidence type="ECO:0000256" key="8">
    <source>
        <dbReference type="SAM" id="MobiDB-lite"/>
    </source>
</evidence>
<evidence type="ECO:0000256" key="1">
    <source>
        <dbReference type="ARBA" id="ARBA00007164"/>
    </source>
</evidence>
<gene>
    <name evidence="11" type="ORF">C3E79_02430</name>
</gene>
<evidence type="ECO:0000256" key="7">
    <source>
        <dbReference type="RuleBase" id="RU004016"/>
    </source>
</evidence>
<evidence type="ECO:0000256" key="4">
    <source>
        <dbReference type="ARBA" id="ARBA00022960"/>
    </source>
</evidence>
<dbReference type="InterPro" id="IPR001967">
    <property type="entry name" value="Peptidase_S11_N"/>
</dbReference>